<feature type="transmembrane region" description="Helical" evidence="7">
    <location>
        <begin position="103"/>
        <end position="125"/>
    </location>
</feature>
<sequence>MHIPDGYLSPPTYIITYAVVSPLFVYGLKKAKKSLTEESIPLLSALTALSFLVMMLNIPIPGGTSGHVIGAAVIAILFNPWIAFLSISLVLIIQAFIFGDGGITALAVNSFAMGFVPAFTGIYSYRLSKKIMNEKVALFLSGWFSIVAASLIIAVVLGIQPLIASDSSGNPLYFPFGLEVTIPAIVGSHIFYFGIAEGIYTLIVIKFMKKIKAD</sequence>
<accession>A0A3B1CMV0</accession>
<evidence type="ECO:0000313" key="8">
    <source>
        <dbReference type="EMBL" id="VAX29632.1"/>
    </source>
</evidence>
<comment type="subcellular location">
    <subcellularLocation>
        <location evidence="1">Cell membrane</location>
        <topology evidence="1">Multi-pass membrane protein</topology>
    </subcellularLocation>
</comment>
<evidence type="ECO:0000256" key="6">
    <source>
        <dbReference type="ARBA" id="ARBA00023136"/>
    </source>
</evidence>
<protein>
    <recommendedName>
        <fullName evidence="9">Substrate-specific component NikM of nickel ECF transporter</fullName>
    </recommendedName>
</protein>
<dbReference type="Gene3D" id="1.10.1760.20">
    <property type="match status" value="1"/>
</dbReference>
<name>A0A3B1CMV0_9ZZZZ</name>
<dbReference type="InterPro" id="IPR002751">
    <property type="entry name" value="CbiM/NikMN"/>
</dbReference>
<reference evidence="8" key="1">
    <citation type="submission" date="2018-06" db="EMBL/GenBank/DDBJ databases">
        <authorList>
            <person name="Zhirakovskaya E."/>
        </authorList>
    </citation>
    <scope>NUCLEOTIDE SEQUENCE</scope>
</reference>
<feature type="transmembrane region" description="Helical" evidence="7">
    <location>
        <begin position="180"/>
        <end position="205"/>
    </location>
</feature>
<keyword evidence="5 7" id="KW-1133">Transmembrane helix</keyword>
<evidence type="ECO:0000256" key="2">
    <source>
        <dbReference type="ARBA" id="ARBA00022448"/>
    </source>
</evidence>
<feature type="transmembrane region" description="Helical" evidence="7">
    <location>
        <begin position="40"/>
        <end position="60"/>
    </location>
</feature>
<keyword evidence="4 7" id="KW-0812">Transmembrane</keyword>
<dbReference type="PANTHER" id="PTHR34229:SF1">
    <property type="entry name" value="METAL TRANSPORT PROTEIN HI_1621-RELATED"/>
    <property type="match status" value="1"/>
</dbReference>
<feature type="transmembrane region" description="Helical" evidence="7">
    <location>
        <begin position="137"/>
        <end position="160"/>
    </location>
</feature>
<keyword evidence="2" id="KW-0813">Transport</keyword>
<evidence type="ECO:0000256" key="5">
    <source>
        <dbReference type="ARBA" id="ARBA00022989"/>
    </source>
</evidence>
<dbReference type="Pfam" id="PF01891">
    <property type="entry name" value="CbiM"/>
    <property type="match status" value="1"/>
</dbReference>
<dbReference type="PANTHER" id="PTHR34229">
    <property type="entry name" value="METAL TRANSPORT PROTEIN HI_1621-RELATED"/>
    <property type="match status" value="1"/>
</dbReference>
<feature type="transmembrane region" description="Helical" evidence="7">
    <location>
        <begin position="72"/>
        <end position="97"/>
    </location>
</feature>
<keyword evidence="3" id="KW-1003">Cell membrane</keyword>
<keyword evidence="6 7" id="KW-0472">Membrane</keyword>
<dbReference type="GO" id="GO:0000041">
    <property type="term" value="P:transition metal ion transport"/>
    <property type="evidence" value="ECO:0007669"/>
    <property type="project" value="InterPro"/>
</dbReference>
<dbReference type="GO" id="GO:0005886">
    <property type="term" value="C:plasma membrane"/>
    <property type="evidence" value="ECO:0007669"/>
    <property type="project" value="UniProtKB-SubCell"/>
</dbReference>
<gene>
    <name evidence="8" type="ORF">MNBD_IGNAVI01-1051</name>
</gene>
<feature type="transmembrane region" description="Helical" evidence="7">
    <location>
        <begin position="12"/>
        <end position="28"/>
    </location>
</feature>
<evidence type="ECO:0000256" key="4">
    <source>
        <dbReference type="ARBA" id="ARBA00022692"/>
    </source>
</evidence>
<dbReference type="EMBL" id="UOGD01000458">
    <property type="protein sequence ID" value="VAX29632.1"/>
    <property type="molecule type" value="Genomic_DNA"/>
</dbReference>
<evidence type="ECO:0000256" key="3">
    <source>
        <dbReference type="ARBA" id="ARBA00022475"/>
    </source>
</evidence>
<proteinExistence type="predicted"/>
<evidence type="ECO:0000256" key="1">
    <source>
        <dbReference type="ARBA" id="ARBA00004651"/>
    </source>
</evidence>
<dbReference type="AlphaFoldDB" id="A0A3B1CMV0"/>
<organism evidence="8">
    <name type="scientific">hydrothermal vent metagenome</name>
    <dbReference type="NCBI Taxonomy" id="652676"/>
    <lineage>
        <taxon>unclassified sequences</taxon>
        <taxon>metagenomes</taxon>
        <taxon>ecological metagenomes</taxon>
    </lineage>
</organism>
<dbReference type="NCBIfam" id="NF008873">
    <property type="entry name" value="PRK11909.1"/>
    <property type="match status" value="1"/>
</dbReference>
<evidence type="ECO:0000256" key="7">
    <source>
        <dbReference type="SAM" id="Phobius"/>
    </source>
</evidence>
<evidence type="ECO:0008006" key="9">
    <source>
        <dbReference type="Google" id="ProtNLM"/>
    </source>
</evidence>